<gene>
    <name evidence="2" type="ORF">UY3_05920</name>
</gene>
<accession>M7BMJ8</accession>
<dbReference type="AlphaFoldDB" id="M7BMJ8"/>
<evidence type="ECO:0000256" key="1">
    <source>
        <dbReference type="SAM" id="MobiDB-lite"/>
    </source>
</evidence>
<dbReference type="EMBL" id="KB523472">
    <property type="protein sequence ID" value="EMP36940.1"/>
    <property type="molecule type" value="Genomic_DNA"/>
</dbReference>
<evidence type="ECO:0000313" key="3">
    <source>
        <dbReference type="Proteomes" id="UP000031443"/>
    </source>
</evidence>
<sequence length="169" mass="19122">MFRRHCSCQTLQTRAAPGKARFLMVLTRVDARAKSNGSNPALAALPAPLEPEGRMVQHAGRCKRLRSSEQAWEGGEPDFSWTCGRSALRDVPPEYNYASIVELYVTVTMEMSRSYQTPLQDPQTPQKLCDSRCTNALGMGLEEEGLKNKRRYQAAQQHPEPPWSRFDKH</sequence>
<protein>
    <submittedName>
        <fullName evidence="2">Uncharacterized protein</fullName>
    </submittedName>
</protein>
<reference evidence="3" key="1">
    <citation type="journal article" date="2013" name="Nat. Genet.">
        <title>The draft genomes of soft-shell turtle and green sea turtle yield insights into the development and evolution of the turtle-specific body plan.</title>
        <authorList>
            <person name="Wang Z."/>
            <person name="Pascual-Anaya J."/>
            <person name="Zadissa A."/>
            <person name="Li W."/>
            <person name="Niimura Y."/>
            <person name="Huang Z."/>
            <person name="Li C."/>
            <person name="White S."/>
            <person name="Xiong Z."/>
            <person name="Fang D."/>
            <person name="Wang B."/>
            <person name="Ming Y."/>
            <person name="Chen Y."/>
            <person name="Zheng Y."/>
            <person name="Kuraku S."/>
            <person name="Pignatelli M."/>
            <person name="Herrero J."/>
            <person name="Beal K."/>
            <person name="Nozawa M."/>
            <person name="Li Q."/>
            <person name="Wang J."/>
            <person name="Zhang H."/>
            <person name="Yu L."/>
            <person name="Shigenobu S."/>
            <person name="Wang J."/>
            <person name="Liu J."/>
            <person name="Flicek P."/>
            <person name="Searle S."/>
            <person name="Wang J."/>
            <person name="Kuratani S."/>
            <person name="Yin Y."/>
            <person name="Aken B."/>
            <person name="Zhang G."/>
            <person name="Irie N."/>
        </authorList>
    </citation>
    <scope>NUCLEOTIDE SEQUENCE [LARGE SCALE GENOMIC DNA]</scope>
</reference>
<dbReference type="Proteomes" id="UP000031443">
    <property type="component" value="Unassembled WGS sequence"/>
</dbReference>
<name>M7BMJ8_CHEMY</name>
<evidence type="ECO:0000313" key="2">
    <source>
        <dbReference type="EMBL" id="EMP36940.1"/>
    </source>
</evidence>
<feature type="region of interest" description="Disordered" evidence="1">
    <location>
        <begin position="144"/>
        <end position="169"/>
    </location>
</feature>
<organism evidence="2 3">
    <name type="scientific">Chelonia mydas</name>
    <name type="common">Green sea-turtle</name>
    <name type="synonym">Chelonia agassizi</name>
    <dbReference type="NCBI Taxonomy" id="8469"/>
    <lineage>
        <taxon>Eukaryota</taxon>
        <taxon>Metazoa</taxon>
        <taxon>Chordata</taxon>
        <taxon>Craniata</taxon>
        <taxon>Vertebrata</taxon>
        <taxon>Euteleostomi</taxon>
        <taxon>Archelosauria</taxon>
        <taxon>Testudinata</taxon>
        <taxon>Testudines</taxon>
        <taxon>Cryptodira</taxon>
        <taxon>Durocryptodira</taxon>
        <taxon>Americhelydia</taxon>
        <taxon>Chelonioidea</taxon>
        <taxon>Cheloniidae</taxon>
        <taxon>Chelonia</taxon>
    </lineage>
</organism>
<proteinExistence type="predicted"/>
<keyword evidence="3" id="KW-1185">Reference proteome</keyword>